<dbReference type="InterPro" id="IPR046335">
    <property type="entry name" value="LacI/GalR-like_sensor"/>
</dbReference>
<dbReference type="PANTHER" id="PTHR30146:SF146">
    <property type="entry name" value="HTH-TYPE TRANSCRIPTIONAL REGULATOR TRER"/>
    <property type="match status" value="1"/>
</dbReference>
<feature type="domain" description="Transcriptional regulator LacI/GalR-like sensor" evidence="5">
    <location>
        <begin position="27"/>
        <end position="118"/>
    </location>
</feature>
<dbReference type="GO" id="GO:0000976">
    <property type="term" value="F:transcription cis-regulatory region binding"/>
    <property type="evidence" value="ECO:0007669"/>
    <property type="project" value="TreeGrafter"/>
</dbReference>
<name>A0A447JPC4_SALET</name>
<gene>
    <name evidence="6" type="primary">treR_3</name>
    <name evidence="6" type="ORF">NCTC7102_05340</name>
</gene>
<keyword evidence="4" id="KW-0804">Transcription</keyword>
<organism evidence="6 7">
    <name type="scientific">Salmonella enterica subsp. enterica serovar Daytona</name>
    <dbReference type="NCBI Taxonomy" id="1962639"/>
    <lineage>
        <taxon>Bacteria</taxon>
        <taxon>Pseudomonadati</taxon>
        <taxon>Pseudomonadota</taxon>
        <taxon>Gammaproteobacteria</taxon>
        <taxon>Enterobacterales</taxon>
        <taxon>Enterobacteriaceae</taxon>
        <taxon>Salmonella</taxon>
    </lineage>
</organism>
<dbReference type="PANTHER" id="PTHR30146">
    <property type="entry name" value="LACI-RELATED TRANSCRIPTIONAL REPRESSOR"/>
    <property type="match status" value="1"/>
</dbReference>
<evidence type="ECO:0000256" key="3">
    <source>
        <dbReference type="ARBA" id="ARBA00023125"/>
    </source>
</evidence>
<dbReference type="Proteomes" id="UP000281393">
    <property type="component" value="Chromosome"/>
</dbReference>
<sequence length="121" mass="13200">MTHTWRFAKKHKLHPVAALPGLAMKQGYEHTASVIMPDTTALVCATDTLALGASKYLQEQRIETLQLASVGNTPLIKFLHPEIVTVDPGYAEAGRQAASQLIEQINGRCDPRRIVIPSTLA</sequence>
<evidence type="ECO:0000313" key="6">
    <source>
        <dbReference type="EMBL" id="VDY46252.1"/>
    </source>
</evidence>
<dbReference type="AlphaFoldDB" id="A0A447JPC4"/>
<dbReference type="Gene3D" id="3.40.50.2300">
    <property type="match status" value="2"/>
</dbReference>
<dbReference type="GO" id="GO:0003700">
    <property type="term" value="F:DNA-binding transcription factor activity"/>
    <property type="evidence" value="ECO:0007669"/>
    <property type="project" value="TreeGrafter"/>
</dbReference>
<dbReference type="Pfam" id="PF13377">
    <property type="entry name" value="Peripla_BP_3"/>
    <property type="match status" value="1"/>
</dbReference>
<keyword evidence="1" id="KW-0678">Repressor</keyword>
<dbReference type="EMBL" id="LR133909">
    <property type="protein sequence ID" value="VDY46252.1"/>
    <property type="molecule type" value="Genomic_DNA"/>
</dbReference>
<evidence type="ECO:0000256" key="1">
    <source>
        <dbReference type="ARBA" id="ARBA00022491"/>
    </source>
</evidence>
<proteinExistence type="predicted"/>
<evidence type="ECO:0000256" key="4">
    <source>
        <dbReference type="ARBA" id="ARBA00023163"/>
    </source>
</evidence>
<evidence type="ECO:0000313" key="7">
    <source>
        <dbReference type="Proteomes" id="UP000281393"/>
    </source>
</evidence>
<evidence type="ECO:0000256" key="2">
    <source>
        <dbReference type="ARBA" id="ARBA00023015"/>
    </source>
</evidence>
<keyword evidence="3" id="KW-0238">DNA-binding</keyword>
<evidence type="ECO:0000259" key="5">
    <source>
        <dbReference type="Pfam" id="PF13377"/>
    </source>
</evidence>
<accession>A0A447JPC4</accession>
<protein>
    <submittedName>
        <fullName evidence="6">Trehalose repressor</fullName>
    </submittedName>
</protein>
<dbReference type="SUPFAM" id="SSF53822">
    <property type="entry name" value="Periplasmic binding protein-like I"/>
    <property type="match status" value="1"/>
</dbReference>
<keyword evidence="2" id="KW-0805">Transcription regulation</keyword>
<dbReference type="InterPro" id="IPR028082">
    <property type="entry name" value="Peripla_BP_I"/>
</dbReference>
<reference evidence="6 7" key="1">
    <citation type="submission" date="2018-12" db="EMBL/GenBank/DDBJ databases">
        <authorList>
            <consortium name="Pathogen Informatics"/>
        </authorList>
    </citation>
    <scope>NUCLEOTIDE SEQUENCE [LARGE SCALE GENOMIC DNA]</scope>
    <source>
        <strain evidence="6 7">NCTC7102</strain>
    </source>
</reference>